<sequence>MRKLVAFAVLDAAVALLCKDYVVELAFAEPTNVQAELVYFNAESESCEFVNSGTELPLPANQVADETICAGYNPNGEILL</sequence>
<accession>A0A1Y6B9C5</accession>
<keyword evidence="2" id="KW-1185">Reference proteome</keyword>
<dbReference type="Proteomes" id="UP000192907">
    <property type="component" value="Unassembled WGS sequence"/>
</dbReference>
<organism evidence="1 2">
    <name type="scientific">Pseudobacteriovorax antillogorgiicola</name>
    <dbReference type="NCBI Taxonomy" id="1513793"/>
    <lineage>
        <taxon>Bacteria</taxon>
        <taxon>Pseudomonadati</taxon>
        <taxon>Bdellovibrionota</taxon>
        <taxon>Oligoflexia</taxon>
        <taxon>Oligoflexales</taxon>
        <taxon>Pseudobacteriovoracaceae</taxon>
        <taxon>Pseudobacteriovorax</taxon>
    </lineage>
</organism>
<name>A0A1Y6B9C5_9BACT</name>
<evidence type="ECO:0000313" key="1">
    <source>
        <dbReference type="EMBL" id="SME99736.1"/>
    </source>
</evidence>
<proteinExistence type="predicted"/>
<dbReference type="EMBL" id="FWZT01000003">
    <property type="protein sequence ID" value="SME99736.1"/>
    <property type="molecule type" value="Genomic_DNA"/>
</dbReference>
<reference evidence="2" key="1">
    <citation type="submission" date="2017-04" db="EMBL/GenBank/DDBJ databases">
        <authorList>
            <person name="Varghese N."/>
            <person name="Submissions S."/>
        </authorList>
    </citation>
    <scope>NUCLEOTIDE SEQUENCE [LARGE SCALE GENOMIC DNA]</scope>
    <source>
        <strain evidence="2">RKEM611</strain>
    </source>
</reference>
<protein>
    <submittedName>
        <fullName evidence="1">Uncharacterized protein</fullName>
    </submittedName>
</protein>
<dbReference type="RefSeq" id="WP_132316331.1">
    <property type="nucleotide sequence ID" value="NZ_FWZT01000003.1"/>
</dbReference>
<evidence type="ECO:0000313" key="2">
    <source>
        <dbReference type="Proteomes" id="UP000192907"/>
    </source>
</evidence>
<dbReference type="STRING" id="1513793.SAMN06296036_10327"/>
<dbReference type="AlphaFoldDB" id="A0A1Y6B9C5"/>
<gene>
    <name evidence="1" type="ORF">SAMN06296036_10327</name>
</gene>